<sequence length="92" mass="10178">MTMYCMTMKKMNKCSILLMVAAFMLLAQMVVSVSVSLLEPDDRADSEERADCVNVFRGDCSSGQTCCSGFVCRWGLFDLKNVCLRPGVFSGK</sequence>
<feature type="signal peptide" evidence="1">
    <location>
        <begin position="1"/>
        <end position="32"/>
    </location>
</feature>
<reference evidence="2" key="2">
    <citation type="submission" date="2015-02" db="UniProtKB">
        <authorList>
            <consortium name="EnsemblMetazoa"/>
        </authorList>
    </citation>
    <scope>IDENTIFICATION</scope>
</reference>
<reference evidence="3" key="1">
    <citation type="submission" date="2011-05" db="EMBL/GenBank/DDBJ databases">
        <authorList>
            <person name="Richards S.R."/>
            <person name="Qu J."/>
            <person name="Jiang H."/>
            <person name="Jhangiani S.N."/>
            <person name="Agravi P."/>
            <person name="Goodspeed R."/>
            <person name="Gross S."/>
            <person name="Mandapat C."/>
            <person name="Jackson L."/>
            <person name="Mathew T."/>
            <person name="Pu L."/>
            <person name="Thornton R."/>
            <person name="Saada N."/>
            <person name="Wilczek-Boney K.B."/>
            <person name="Lee S."/>
            <person name="Kovar C."/>
            <person name="Wu Y."/>
            <person name="Scherer S.E."/>
            <person name="Worley K.C."/>
            <person name="Muzny D.M."/>
            <person name="Gibbs R."/>
        </authorList>
    </citation>
    <scope>NUCLEOTIDE SEQUENCE</scope>
    <source>
        <strain evidence="3">Brora</strain>
    </source>
</reference>
<dbReference type="AlphaFoldDB" id="T1IYA8"/>
<proteinExistence type="predicted"/>
<dbReference type="HOGENOM" id="CLU_2416086_0_0_1"/>
<keyword evidence="1" id="KW-0732">Signal</keyword>
<dbReference type="Proteomes" id="UP000014500">
    <property type="component" value="Unassembled WGS sequence"/>
</dbReference>
<accession>T1IYA8</accession>
<evidence type="ECO:0000256" key="1">
    <source>
        <dbReference type="SAM" id="SignalP"/>
    </source>
</evidence>
<name>T1IYA8_STRMM</name>
<evidence type="ECO:0000313" key="2">
    <source>
        <dbReference type="EnsemblMetazoa" id="SMAR006217-PA"/>
    </source>
</evidence>
<dbReference type="EnsemblMetazoa" id="SMAR006217-RA">
    <property type="protein sequence ID" value="SMAR006217-PA"/>
    <property type="gene ID" value="SMAR006217"/>
</dbReference>
<feature type="chain" id="PRO_5004590151" evidence="1">
    <location>
        <begin position="33"/>
        <end position="92"/>
    </location>
</feature>
<organism evidence="2 3">
    <name type="scientific">Strigamia maritima</name>
    <name type="common">European centipede</name>
    <name type="synonym">Geophilus maritimus</name>
    <dbReference type="NCBI Taxonomy" id="126957"/>
    <lineage>
        <taxon>Eukaryota</taxon>
        <taxon>Metazoa</taxon>
        <taxon>Ecdysozoa</taxon>
        <taxon>Arthropoda</taxon>
        <taxon>Myriapoda</taxon>
        <taxon>Chilopoda</taxon>
        <taxon>Pleurostigmophora</taxon>
        <taxon>Geophilomorpha</taxon>
        <taxon>Linotaeniidae</taxon>
        <taxon>Strigamia</taxon>
    </lineage>
</organism>
<keyword evidence="3" id="KW-1185">Reference proteome</keyword>
<protein>
    <submittedName>
        <fullName evidence="2">Uncharacterized protein</fullName>
    </submittedName>
</protein>
<evidence type="ECO:0000313" key="3">
    <source>
        <dbReference type="Proteomes" id="UP000014500"/>
    </source>
</evidence>
<dbReference type="EMBL" id="JH431675">
    <property type="status" value="NOT_ANNOTATED_CDS"/>
    <property type="molecule type" value="Genomic_DNA"/>
</dbReference>